<protein>
    <submittedName>
        <fullName evidence="2">Uncharacterized protein</fullName>
    </submittedName>
</protein>
<dbReference type="AlphaFoldDB" id="A0A9P7QWG1"/>
<evidence type="ECO:0000313" key="3">
    <source>
        <dbReference type="Proteomes" id="UP000699042"/>
    </source>
</evidence>
<dbReference type="EMBL" id="JAESDN010000011">
    <property type="protein sequence ID" value="KAG7043904.1"/>
    <property type="molecule type" value="Genomic_DNA"/>
</dbReference>
<feature type="non-terminal residue" evidence="2">
    <location>
        <position position="1"/>
    </location>
</feature>
<reference evidence="2" key="1">
    <citation type="submission" date="2021-05" db="EMBL/GenBank/DDBJ databases">
        <title>Comparative genomics of three Colletotrichum scovillei strains and genetic complementation revealed genes involved fungal growth and virulence on chili pepper.</title>
        <authorList>
            <person name="Hsieh D.-K."/>
            <person name="Chuang S.-C."/>
            <person name="Chen C.-Y."/>
            <person name="Chao Y.-T."/>
            <person name="Lu M.-Y.J."/>
            <person name="Lee M.-H."/>
            <person name="Shih M.-C."/>
        </authorList>
    </citation>
    <scope>NUCLEOTIDE SEQUENCE</scope>
    <source>
        <strain evidence="2">Coll-153</strain>
    </source>
</reference>
<sequence length="44" mass="4906">SRVQSPEICRISSPATHTSFPPPDFSTSRSGWPDAECRVLIRSF</sequence>
<organism evidence="2 3">
    <name type="scientific">Colletotrichum scovillei</name>
    <dbReference type="NCBI Taxonomy" id="1209932"/>
    <lineage>
        <taxon>Eukaryota</taxon>
        <taxon>Fungi</taxon>
        <taxon>Dikarya</taxon>
        <taxon>Ascomycota</taxon>
        <taxon>Pezizomycotina</taxon>
        <taxon>Sordariomycetes</taxon>
        <taxon>Hypocreomycetidae</taxon>
        <taxon>Glomerellales</taxon>
        <taxon>Glomerellaceae</taxon>
        <taxon>Colletotrichum</taxon>
        <taxon>Colletotrichum acutatum species complex</taxon>
    </lineage>
</organism>
<comment type="caution">
    <text evidence="2">The sequence shown here is derived from an EMBL/GenBank/DDBJ whole genome shotgun (WGS) entry which is preliminary data.</text>
</comment>
<feature type="region of interest" description="Disordered" evidence="1">
    <location>
        <begin position="1"/>
        <end position="32"/>
    </location>
</feature>
<feature type="compositionally biased region" description="Polar residues" evidence="1">
    <location>
        <begin position="13"/>
        <end position="30"/>
    </location>
</feature>
<gene>
    <name evidence="2" type="ORF">JMJ77_011725</name>
</gene>
<dbReference type="Proteomes" id="UP000699042">
    <property type="component" value="Unassembled WGS sequence"/>
</dbReference>
<proteinExistence type="predicted"/>
<evidence type="ECO:0000313" key="2">
    <source>
        <dbReference type="EMBL" id="KAG7043904.1"/>
    </source>
</evidence>
<evidence type="ECO:0000256" key="1">
    <source>
        <dbReference type="SAM" id="MobiDB-lite"/>
    </source>
</evidence>
<keyword evidence="3" id="KW-1185">Reference proteome</keyword>
<accession>A0A9P7QWG1</accession>
<name>A0A9P7QWG1_9PEZI</name>